<feature type="compositionally biased region" description="Polar residues" evidence="1">
    <location>
        <begin position="60"/>
        <end position="73"/>
    </location>
</feature>
<dbReference type="GeneTree" id="ENSGT00990000209945"/>
<evidence type="ECO:0000313" key="3">
    <source>
        <dbReference type="Proteomes" id="UP000472272"/>
    </source>
</evidence>
<keyword evidence="3" id="KW-1185">Reference proteome</keyword>
<feature type="region of interest" description="Disordered" evidence="1">
    <location>
        <begin position="47"/>
        <end position="73"/>
    </location>
</feature>
<organism evidence="2 3">
    <name type="scientific">Podarcis muralis</name>
    <name type="common">Wall lizard</name>
    <name type="synonym">Lacerta muralis</name>
    <dbReference type="NCBI Taxonomy" id="64176"/>
    <lineage>
        <taxon>Eukaryota</taxon>
        <taxon>Metazoa</taxon>
        <taxon>Chordata</taxon>
        <taxon>Craniata</taxon>
        <taxon>Vertebrata</taxon>
        <taxon>Euteleostomi</taxon>
        <taxon>Lepidosauria</taxon>
        <taxon>Squamata</taxon>
        <taxon>Bifurcata</taxon>
        <taxon>Unidentata</taxon>
        <taxon>Episquamata</taxon>
        <taxon>Laterata</taxon>
        <taxon>Lacertibaenia</taxon>
        <taxon>Lacertidae</taxon>
        <taxon>Podarcis</taxon>
    </lineage>
</organism>
<evidence type="ECO:0000256" key="1">
    <source>
        <dbReference type="SAM" id="MobiDB-lite"/>
    </source>
</evidence>
<name>A0A670JWF9_PODMU</name>
<reference evidence="2" key="1">
    <citation type="submission" date="2025-08" db="UniProtKB">
        <authorList>
            <consortium name="Ensembl"/>
        </authorList>
    </citation>
    <scope>IDENTIFICATION</scope>
</reference>
<accession>A0A670JWF9</accession>
<dbReference type="AlphaFoldDB" id="A0A670JWF9"/>
<dbReference type="Ensembl" id="ENSPMRT00000030535.1">
    <property type="protein sequence ID" value="ENSPMRP00000028786.1"/>
    <property type="gene ID" value="ENSPMRG00000018606.1"/>
</dbReference>
<protein>
    <submittedName>
        <fullName evidence="2">Uncharacterized protein</fullName>
    </submittedName>
</protein>
<reference evidence="2" key="2">
    <citation type="submission" date="2025-09" db="UniProtKB">
        <authorList>
            <consortium name="Ensembl"/>
        </authorList>
    </citation>
    <scope>IDENTIFICATION</scope>
</reference>
<sequence>MYKTATPEERQGWEDHGVPLQPTWEGPYQVLCGGLATNLTYLLRQDPLHPAGTAPRQRGELSTSQDSNNNDLLSTWHSNTYVKLISQIARQTTTN</sequence>
<dbReference type="Proteomes" id="UP000472272">
    <property type="component" value="Unplaced"/>
</dbReference>
<proteinExistence type="predicted"/>
<evidence type="ECO:0000313" key="2">
    <source>
        <dbReference type="Ensembl" id="ENSPMRP00000028786.1"/>
    </source>
</evidence>